<organism evidence="2 3">
    <name type="scientific">Legionella spiritensis</name>
    <dbReference type="NCBI Taxonomy" id="452"/>
    <lineage>
        <taxon>Bacteria</taxon>
        <taxon>Pseudomonadati</taxon>
        <taxon>Pseudomonadota</taxon>
        <taxon>Gammaproteobacteria</taxon>
        <taxon>Legionellales</taxon>
        <taxon>Legionellaceae</taxon>
        <taxon>Legionella</taxon>
    </lineage>
</organism>
<dbReference type="RefSeq" id="WP_231950594.1">
    <property type="nucleotide sequence ID" value="NZ_CAAAII010000012.1"/>
</dbReference>
<evidence type="ECO:0000313" key="2">
    <source>
        <dbReference type="EMBL" id="KTD61147.1"/>
    </source>
</evidence>
<dbReference type="AlphaFoldDB" id="A0A0W0YWD7"/>
<feature type="chain" id="PRO_5006918025" evidence="1">
    <location>
        <begin position="22"/>
        <end position="337"/>
    </location>
</feature>
<dbReference type="PATRIC" id="fig|452.5.peg.3063"/>
<accession>A0A0W0YWD7</accession>
<name>A0A0W0YWD7_LEGSP</name>
<reference evidence="2 3" key="1">
    <citation type="submission" date="2015-11" db="EMBL/GenBank/DDBJ databases">
        <title>Genomic analysis of 38 Legionella species identifies large and diverse effector repertoires.</title>
        <authorList>
            <person name="Burstein D."/>
            <person name="Amaro F."/>
            <person name="Zusman T."/>
            <person name="Lifshitz Z."/>
            <person name="Cohen O."/>
            <person name="Gilbert J.A."/>
            <person name="Pupko T."/>
            <person name="Shuman H.A."/>
            <person name="Segal G."/>
        </authorList>
    </citation>
    <scope>NUCLEOTIDE SEQUENCE [LARGE SCALE GENOMIC DNA]</scope>
    <source>
        <strain evidence="2 3">Mt.St.Helens-9</strain>
    </source>
</reference>
<sequence length="337" mass="36246">MNKKCLSMAIAGLCLVGTAFGGTAGVKALDKDGPICTSVLCAFKVNGGFYAGVTGYYVRPSETGIGQVTDSWLYAGQASFTARSKPFDPEHDWAGSVKVGYNFPESANNVEISYLFLDNTTHAVNDFSDGSIGFGSILFPDAVIPPTPGFVSDAYLKYEVNQVDLKVGRKYSDVSGNFFIRPSIGVRYAELKHQLTFAAPGNMISKFDGAGPMLSLDGNYTLGQGFGLVGYFDYALIVGKIDSHSFVNLAGVDFNFVWPKNDRIVNSLTGKLGIDYSHTFANDTNVVVEAGFQVNEYIDSMDTIRGTLAFGSIQRVGGKETNSFGFRGPYISLTAYA</sequence>
<protein>
    <submittedName>
        <fullName evidence="2">Major outer membrane protein</fullName>
    </submittedName>
</protein>
<proteinExistence type="predicted"/>
<comment type="caution">
    <text evidence="2">The sequence shown here is derived from an EMBL/GenBank/DDBJ whole genome shotgun (WGS) entry which is preliminary data.</text>
</comment>
<dbReference type="Proteomes" id="UP000054877">
    <property type="component" value="Unassembled WGS sequence"/>
</dbReference>
<feature type="signal peptide" evidence="1">
    <location>
        <begin position="1"/>
        <end position="21"/>
    </location>
</feature>
<dbReference type="EMBL" id="LNYX01000034">
    <property type="protein sequence ID" value="KTD61147.1"/>
    <property type="molecule type" value="Genomic_DNA"/>
</dbReference>
<keyword evidence="1" id="KW-0732">Signal</keyword>
<keyword evidence="3" id="KW-1185">Reference proteome</keyword>
<evidence type="ECO:0000256" key="1">
    <source>
        <dbReference type="SAM" id="SignalP"/>
    </source>
</evidence>
<evidence type="ECO:0000313" key="3">
    <source>
        <dbReference type="Proteomes" id="UP000054877"/>
    </source>
</evidence>
<gene>
    <name evidence="2" type="ORF">Lspi_2767</name>
</gene>
<dbReference type="Pfam" id="PF05150">
    <property type="entry name" value="Legionella_OMP"/>
    <property type="match status" value="1"/>
</dbReference>
<dbReference type="InterPro" id="IPR007825">
    <property type="entry name" value="Major_OMP_Legionella"/>
</dbReference>